<protein>
    <submittedName>
        <fullName evidence="2">Uncharacterized protein</fullName>
    </submittedName>
</protein>
<proteinExistence type="predicted"/>
<dbReference type="EMBL" id="KZ679269">
    <property type="protein sequence ID" value="PTB36827.1"/>
    <property type="molecule type" value="Genomic_DNA"/>
</dbReference>
<organism evidence="2 3">
    <name type="scientific">Trichoderma asperellum (strain ATCC 204424 / CBS 433.97 / NBRC 101777)</name>
    <dbReference type="NCBI Taxonomy" id="1042311"/>
    <lineage>
        <taxon>Eukaryota</taxon>
        <taxon>Fungi</taxon>
        <taxon>Dikarya</taxon>
        <taxon>Ascomycota</taxon>
        <taxon>Pezizomycotina</taxon>
        <taxon>Sordariomycetes</taxon>
        <taxon>Hypocreomycetidae</taxon>
        <taxon>Hypocreales</taxon>
        <taxon>Hypocreaceae</taxon>
        <taxon>Trichoderma</taxon>
    </lineage>
</organism>
<dbReference type="AlphaFoldDB" id="A0A2T3YWC3"/>
<accession>A0A2T3YWC3</accession>
<keyword evidence="3" id="KW-1185">Reference proteome</keyword>
<reference evidence="2 3" key="1">
    <citation type="submission" date="2016-07" db="EMBL/GenBank/DDBJ databases">
        <title>Multiple horizontal gene transfer events from other fungi enriched the ability of initially mycotrophic Trichoderma (Ascomycota) to feed on dead plant biomass.</title>
        <authorList>
            <consortium name="DOE Joint Genome Institute"/>
            <person name="Aerts A."/>
            <person name="Atanasova L."/>
            <person name="Chenthamara K."/>
            <person name="Zhang J."/>
            <person name="Grujic M."/>
            <person name="Henrissat B."/>
            <person name="Kuo A."/>
            <person name="Salamov A."/>
            <person name="Lipzen A."/>
            <person name="Labutti K."/>
            <person name="Barry K."/>
            <person name="Miao Y."/>
            <person name="Rahimi M.J."/>
            <person name="Shen Q."/>
            <person name="Grigoriev I.V."/>
            <person name="Kubicek C.P."/>
            <person name="Druzhinina I.S."/>
        </authorList>
    </citation>
    <scope>NUCLEOTIDE SEQUENCE [LARGE SCALE GENOMIC DNA]</scope>
    <source>
        <strain evidence="2 3">CBS 433.97</strain>
    </source>
</reference>
<sequence length="339" mass="36877">MRLTLAALAPILGRGKKHYEAHVPVACTVYLQDLDPDEIDISASAIELELEIIQVLVQAPTPAATASTPYIPPASHNNGAHHTHLLTPGPRARIKRCVAYLSDILETGRAAARMRFGICAVANGFGSNGYRASAEPIVQSDSEHFMPACCAFVLGTDSDSYLHTKPRLDRYMPPLHLCMWFETLSLTPRREIKGKDNACFVVPIPYFSYRYRQLEARLDGCIDNITSPWKRPYYQAGPDKHEPSLLCLTCTWTPVLPIEYEFRVLPIAQSSAAPSSNATCCSALPLPSRHSKTPPVIPSASCPPSSWPCRAAKSTDAHTASGGNGTGSAQIQASPVRPM</sequence>
<feature type="region of interest" description="Disordered" evidence="1">
    <location>
        <begin position="313"/>
        <end position="339"/>
    </location>
</feature>
<gene>
    <name evidence="2" type="ORF">M441DRAFT_92781</name>
</gene>
<name>A0A2T3YWC3_TRIA4</name>
<evidence type="ECO:0000313" key="3">
    <source>
        <dbReference type="Proteomes" id="UP000240493"/>
    </source>
</evidence>
<evidence type="ECO:0000313" key="2">
    <source>
        <dbReference type="EMBL" id="PTB36827.1"/>
    </source>
</evidence>
<evidence type="ECO:0000256" key="1">
    <source>
        <dbReference type="SAM" id="MobiDB-lite"/>
    </source>
</evidence>
<dbReference type="Proteomes" id="UP000240493">
    <property type="component" value="Unassembled WGS sequence"/>
</dbReference>